<sequence length="63" mass="6900">MTDVVVPAFQTFESALAEFMKDGSVSTVRCERCDALIEITAPNQSAMFMRCSCGAYNDTLRGL</sequence>
<dbReference type="AlphaFoldDB" id="A0AAP5AII6"/>
<dbReference type="EMBL" id="JAUTAS010000001">
    <property type="protein sequence ID" value="MDQ1108533.1"/>
    <property type="molecule type" value="Genomic_DNA"/>
</dbReference>
<dbReference type="RefSeq" id="WP_141236262.1">
    <property type="nucleotide sequence ID" value="NZ_CP016294.1"/>
</dbReference>
<organism evidence="1 2">
    <name type="scientific">Stenotrophomonas rhizophila</name>
    <dbReference type="NCBI Taxonomy" id="216778"/>
    <lineage>
        <taxon>Bacteria</taxon>
        <taxon>Pseudomonadati</taxon>
        <taxon>Pseudomonadota</taxon>
        <taxon>Gammaproteobacteria</taxon>
        <taxon>Lysobacterales</taxon>
        <taxon>Lysobacteraceae</taxon>
        <taxon>Stenotrophomonas</taxon>
    </lineage>
</organism>
<gene>
    <name evidence="1" type="ORF">QE424_001692</name>
</gene>
<proteinExistence type="predicted"/>
<evidence type="ECO:0000313" key="1">
    <source>
        <dbReference type="EMBL" id="MDQ1108533.1"/>
    </source>
</evidence>
<accession>A0AAP5AII6</accession>
<name>A0AAP5AII6_9GAMM</name>
<protein>
    <submittedName>
        <fullName evidence="1">Uncharacterized protein</fullName>
    </submittedName>
</protein>
<reference evidence="1" key="1">
    <citation type="submission" date="2023-07" db="EMBL/GenBank/DDBJ databases">
        <title>Functional and genomic diversity of the sorghum phyllosphere microbiome.</title>
        <authorList>
            <person name="Shade A."/>
        </authorList>
    </citation>
    <scope>NUCLEOTIDE SEQUENCE</scope>
    <source>
        <strain evidence="1">SORGH_AS_0457</strain>
    </source>
</reference>
<evidence type="ECO:0000313" key="2">
    <source>
        <dbReference type="Proteomes" id="UP001226084"/>
    </source>
</evidence>
<dbReference type="Proteomes" id="UP001226084">
    <property type="component" value="Unassembled WGS sequence"/>
</dbReference>
<comment type="caution">
    <text evidence="1">The sequence shown here is derived from an EMBL/GenBank/DDBJ whole genome shotgun (WGS) entry which is preliminary data.</text>
</comment>